<reference evidence="2" key="1">
    <citation type="journal article" date="2020" name="Fungal Divers.">
        <title>Resolving the Mortierellaceae phylogeny through synthesis of multi-gene phylogenetics and phylogenomics.</title>
        <authorList>
            <person name="Vandepol N."/>
            <person name="Liber J."/>
            <person name="Desiro A."/>
            <person name="Na H."/>
            <person name="Kennedy M."/>
            <person name="Barry K."/>
            <person name="Grigoriev I.V."/>
            <person name="Miller A.N."/>
            <person name="O'Donnell K."/>
            <person name="Stajich J.E."/>
            <person name="Bonito G."/>
        </authorList>
    </citation>
    <scope>NUCLEOTIDE SEQUENCE</scope>
    <source>
        <strain evidence="2">NRRL 6426</strain>
    </source>
</reference>
<feature type="region of interest" description="Disordered" evidence="1">
    <location>
        <begin position="1"/>
        <end position="25"/>
    </location>
</feature>
<dbReference type="AlphaFoldDB" id="A0A9P5UUS7"/>
<comment type="caution">
    <text evidence="2">The sequence shown here is derived from an EMBL/GenBank/DDBJ whole genome shotgun (WGS) entry which is preliminary data.</text>
</comment>
<dbReference type="EMBL" id="JAAAUQ010003004">
    <property type="protein sequence ID" value="KAF9119476.1"/>
    <property type="molecule type" value="Genomic_DNA"/>
</dbReference>
<organism evidence="2 3">
    <name type="scientific">Linnemannia schmuckeri</name>
    <dbReference type="NCBI Taxonomy" id="64567"/>
    <lineage>
        <taxon>Eukaryota</taxon>
        <taxon>Fungi</taxon>
        <taxon>Fungi incertae sedis</taxon>
        <taxon>Mucoromycota</taxon>
        <taxon>Mortierellomycotina</taxon>
        <taxon>Mortierellomycetes</taxon>
        <taxon>Mortierellales</taxon>
        <taxon>Mortierellaceae</taxon>
        <taxon>Linnemannia</taxon>
    </lineage>
</organism>
<dbReference type="Proteomes" id="UP000748756">
    <property type="component" value="Unassembled WGS sequence"/>
</dbReference>
<evidence type="ECO:0000313" key="3">
    <source>
        <dbReference type="Proteomes" id="UP000748756"/>
    </source>
</evidence>
<evidence type="ECO:0000313" key="2">
    <source>
        <dbReference type="EMBL" id="KAF9119476.1"/>
    </source>
</evidence>
<gene>
    <name evidence="2" type="ORF">BG015_006343</name>
</gene>
<evidence type="ECO:0000256" key="1">
    <source>
        <dbReference type="SAM" id="MobiDB-lite"/>
    </source>
</evidence>
<name>A0A9P5UUS7_9FUNG</name>
<feature type="compositionally biased region" description="Low complexity" evidence="1">
    <location>
        <begin position="13"/>
        <end position="25"/>
    </location>
</feature>
<keyword evidence="3" id="KW-1185">Reference proteome</keyword>
<proteinExistence type="predicted"/>
<feature type="non-terminal residue" evidence="2">
    <location>
        <position position="84"/>
    </location>
</feature>
<accession>A0A9P5UUS7</accession>
<protein>
    <submittedName>
        <fullName evidence="2">Uncharacterized protein</fullName>
    </submittedName>
</protein>
<sequence length="84" mass="9283">MSAVWEPTRSSGAKPATSKDTSTSDTKPIAEYTRLYGYIYVKLPGMTDAAQVAMDPDTGKPVVLDKKLRKAYKEVLAVWDTLEK</sequence>